<dbReference type="AlphaFoldDB" id="A0A7X8XUC4"/>
<proteinExistence type="predicted"/>
<feature type="domain" description="Cytochrome b561 bacterial/Ni-hydrogenase" evidence="7">
    <location>
        <begin position="6"/>
        <end position="187"/>
    </location>
</feature>
<dbReference type="GO" id="GO:0020037">
    <property type="term" value="F:heme binding"/>
    <property type="evidence" value="ECO:0007669"/>
    <property type="project" value="TreeGrafter"/>
</dbReference>
<name>A0A7X8XUC4_9BACT</name>
<keyword evidence="3 6" id="KW-0812">Transmembrane</keyword>
<dbReference type="InterPro" id="IPR011577">
    <property type="entry name" value="Cyt_b561_bac/Ni-Hgenase"/>
</dbReference>
<evidence type="ECO:0000313" key="8">
    <source>
        <dbReference type="EMBL" id="NLR90109.1"/>
    </source>
</evidence>
<organism evidence="8 9">
    <name type="scientific">Flammeovirga agarivorans</name>
    <dbReference type="NCBI Taxonomy" id="2726742"/>
    <lineage>
        <taxon>Bacteria</taxon>
        <taxon>Pseudomonadati</taxon>
        <taxon>Bacteroidota</taxon>
        <taxon>Cytophagia</taxon>
        <taxon>Cytophagales</taxon>
        <taxon>Flammeovirgaceae</taxon>
        <taxon>Flammeovirga</taxon>
    </lineage>
</organism>
<dbReference type="GO" id="GO:0005886">
    <property type="term" value="C:plasma membrane"/>
    <property type="evidence" value="ECO:0007669"/>
    <property type="project" value="UniProtKB-SubCell"/>
</dbReference>
<dbReference type="EMBL" id="JABAIL010000001">
    <property type="protein sequence ID" value="NLR90109.1"/>
    <property type="molecule type" value="Genomic_DNA"/>
</dbReference>
<dbReference type="SUPFAM" id="SSF81342">
    <property type="entry name" value="Transmembrane di-heme cytochromes"/>
    <property type="match status" value="1"/>
</dbReference>
<gene>
    <name evidence="8" type="ORF">HGP29_02780</name>
</gene>
<feature type="transmembrane region" description="Helical" evidence="6">
    <location>
        <begin position="153"/>
        <end position="172"/>
    </location>
</feature>
<evidence type="ECO:0000313" key="9">
    <source>
        <dbReference type="Proteomes" id="UP000585050"/>
    </source>
</evidence>
<feature type="transmembrane region" description="Helical" evidence="6">
    <location>
        <begin position="117"/>
        <end position="141"/>
    </location>
</feature>
<evidence type="ECO:0000256" key="5">
    <source>
        <dbReference type="ARBA" id="ARBA00023136"/>
    </source>
</evidence>
<dbReference type="Pfam" id="PF01292">
    <property type="entry name" value="Ni_hydr_CYTB"/>
    <property type="match status" value="1"/>
</dbReference>
<keyword evidence="4 6" id="KW-1133">Transmembrane helix</keyword>
<keyword evidence="2" id="KW-1003">Cell membrane</keyword>
<dbReference type="RefSeq" id="WP_168880786.1">
    <property type="nucleotide sequence ID" value="NZ_JABAIL010000001.1"/>
</dbReference>
<comment type="subcellular location">
    <subcellularLocation>
        <location evidence="1">Cell membrane</location>
        <topology evidence="1">Multi-pass membrane protein</topology>
    </subcellularLocation>
</comment>
<comment type="caution">
    <text evidence="8">The sequence shown here is derived from an EMBL/GenBank/DDBJ whole genome shotgun (WGS) entry which is preliminary data.</text>
</comment>
<evidence type="ECO:0000256" key="1">
    <source>
        <dbReference type="ARBA" id="ARBA00004651"/>
    </source>
</evidence>
<reference evidence="8 9" key="1">
    <citation type="submission" date="2020-04" db="EMBL/GenBank/DDBJ databases">
        <title>Flammeovirga sp. SR4, a novel species isolated from seawater.</title>
        <authorList>
            <person name="Wang X."/>
        </authorList>
    </citation>
    <scope>NUCLEOTIDE SEQUENCE [LARGE SCALE GENOMIC DNA]</scope>
    <source>
        <strain evidence="8 9">SR4</strain>
    </source>
</reference>
<sequence>MTNSTFSAPHRILHWLIAFTMLFLTLTIFLRLEWMNKYLMSDILLDQLAKIDVSITKDQSIKIAKVIRGQMWQWHINAGYLLIVLYACRLSLNLKERGFKFTTITSSTASAKEKFQWWLYTIFYICVGGSLLTGMFVINDIGDHELMEDIHKLSLYYLLSFIVIHFVGVIAAELTDNKNIVSEMISGKN</sequence>
<dbReference type="Gene3D" id="1.20.950.20">
    <property type="entry name" value="Transmembrane di-heme cytochromes, Chain C"/>
    <property type="match status" value="1"/>
</dbReference>
<evidence type="ECO:0000256" key="4">
    <source>
        <dbReference type="ARBA" id="ARBA00022989"/>
    </source>
</evidence>
<evidence type="ECO:0000256" key="2">
    <source>
        <dbReference type="ARBA" id="ARBA00022475"/>
    </source>
</evidence>
<feature type="transmembrane region" description="Helical" evidence="6">
    <location>
        <begin position="74"/>
        <end position="92"/>
    </location>
</feature>
<dbReference type="Proteomes" id="UP000585050">
    <property type="component" value="Unassembled WGS sequence"/>
</dbReference>
<dbReference type="InterPro" id="IPR051542">
    <property type="entry name" value="Hydrogenase_cytochrome"/>
</dbReference>
<evidence type="ECO:0000256" key="6">
    <source>
        <dbReference type="SAM" id="Phobius"/>
    </source>
</evidence>
<keyword evidence="9" id="KW-1185">Reference proteome</keyword>
<dbReference type="GO" id="GO:0009055">
    <property type="term" value="F:electron transfer activity"/>
    <property type="evidence" value="ECO:0007669"/>
    <property type="project" value="InterPro"/>
</dbReference>
<feature type="transmembrane region" description="Helical" evidence="6">
    <location>
        <begin position="12"/>
        <end position="32"/>
    </location>
</feature>
<dbReference type="PANTHER" id="PTHR30485:SF0">
    <property type="entry name" value="NI_FE-HYDROGENASE 1 B-TYPE CYTOCHROME SUBUNIT-RELATED"/>
    <property type="match status" value="1"/>
</dbReference>
<keyword evidence="5 6" id="KW-0472">Membrane</keyword>
<accession>A0A7X8XUC4</accession>
<dbReference type="GO" id="GO:0022904">
    <property type="term" value="P:respiratory electron transport chain"/>
    <property type="evidence" value="ECO:0007669"/>
    <property type="project" value="InterPro"/>
</dbReference>
<evidence type="ECO:0000256" key="3">
    <source>
        <dbReference type="ARBA" id="ARBA00022692"/>
    </source>
</evidence>
<evidence type="ECO:0000259" key="7">
    <source>
        <dbReference type="Pfam" id="PF01292"/>
    </source>
</evidence>
<dbReference type="PANTHER" id="PTHR30485">
    <property type="entry name" value="NI/FE-HYDROGENASE 1 B-TYPE CYTOCHROME SUBUNIT"/>
    <property type="match status" value="1"/>
</dbReference>
<protein>
    <submittedName>
        <fullName evidence="8">Cytochrome b/b6 domain-containing protein</fullName>
    </submittedName>
</protein>
<dbReference type="InterPro" id="IPR016174">
    <property type="entry name" value="Di-haem_cyt_TM"/>
</dbReference>